<dbReference type="PANTHER" id="PTHR43649:SF31">
    <property type="entry name" value="SN-GLYCEROL-3-PHOSPHATE-BINDING PERIPLASMIC PROTEIN UGPB"/>
    <property type="match status" value="1"/>
</dbReference>
<gene>
    <name evidence="5" type="primary">ngcE</name>
    <name evidence="5" type="ORF">CMN54_10695</name>
</gene>
<dbReference type="SUPFAM" id="SSF53850">
    <property type="entry name" value="Periplasmic binding protein-like II"/>
    <property type="match status" value="1"/>
</dbReference>
<dbReference type="EMBL" id="NZEX01000122">
    <property type="protein sequence ID" value="MAH63890.1"/>
    <property type="molecule type" value="Genomic_DNA"/>
</dbReference>
<dbReference type="Pfam" id="PF01547">
    <property type="entry name" value="SBP_bac_1"/>
    <property type="match status" value="1"/>
</dbReference>
<dbReference type="PANTHER" id="PTHR43649">
    <property type="entry name" value="ARABINOSE-BINDING PROTEIN-RELATED"/>
    <property type="match status" value="1"/>
</dbReference>
<proteinExistence type="inferred from homology"/>
<reference evidence="6" key="1">
    <citation type="submission" date="2017-09" db="EMBL/GenBank/DDBJ databases">
        <title>The Reconstruction of 2,631 Draft Metagenome-Assembled Genomes from the Global Oceans.</title>
        <authorList>
            <person name="Tully B.J."/>
            <person name="Graham E.D."/>
            <person name="Heidelberg J.F."/>
        </authorList>
    </citation>
    <scope>NUCLEOTIDE SEQUENCE [LARGE SCALE GENOMIC DNA]</scope>
</reference>
<dbReference type="PROSITE" id="PS51318">
    <property type="entry name" value="TAT"/>
    <property type="match status" value="1"/>
</dbReference>
<dbReference type="Proteomes" id="UP000226525">
    <property type="component" value="Unassembled WGS sequence"/>
</dbReference>
<keyword evidence="4" id="KW-0732">Signal</keyword>
<dbReference type="InterPro" id="IPR050490">
    <property type="entry name" value="Bact_solute-bd_prot1"/>
</dbReference>
<keyword evidence="3" id="KW-0813">Transport</keyword>
<name>A0A2D6YL65_9DELT</name>
<evidence type="ECO:0000313" key="6">
    <source>
        <dbReference type="Proteomes" id="UP000226525"/>
    </source>
</evidence>
<dbReference type="InterPro" id="IPR019546">
    <property type="entry name" value="TAT_signal_bac_arc"/>
</dbReference>
<accession>A0A2D6YL65</accession>
<protein>
    <submittedName>
        <fullName evidence="5">Carbohydrate ABC transporter, N-acetylglucosamine/diacetylchitobiose-binding protein</fullName>
    </submittedName>
</protein>
<evidence type="ECO:0000313" key="5">
    <source>
        <dbReference type="EMBL" id="MAH63890.1"/>
    </source>
</evidence>
<evidence type="ECO:0000256" key="1">
    <source>
        <dbReference type="ARBA" id="ARBA00004196"/>
    </source>
</evidence>
<dbReference type="InterPro" id="IPR022386">
    <property type="entry name" value="Chitin_NgcE"/>
</dbReference>
<dbReference type="GO" id="GO:0030313">
    <property type="term" value="C:cell envelope"/>
    <property type="evidence" value="ECO:0007669"/>
    <property type="project" value="UniProtKB-SubCell"/>
</dbReference>
<organism evidence="5 6">
    <name type="scientific">SAR324 cluster bacterium</name>
    <dbReference type="NCBI Taxonomy" id="2024889"/>
    <lineage>
        <taxon>Bacteria</taxon>
        <taxon>Deltaproteobacteria</taxon>
        <taxon>SAR324 cluster</taxon>
    </lineage>
</organism>
<evidence type="ECO:0000256" key="4">
    <source>
        <dbReference type="ARBA" id="ARBA00022729"/>
    </source>
</evidence>
<comment type="similarity">
    <text evidence="2">Belongs to the bacterial solute-binding protein 1 family.</text>
</comment>
<dbReference type="NCBIfam" id="TIGR03851">
    <property type="entry name" value="chitin_NgcE"/>
    <property type="match status" value="1"/>
</dbReference>
<dbReference type="Gene3D" id="3.40.190.10">
    <property type="entry name" value="Periplasmic binding protein-like II"/>
    <property type="match status" value="1"/>
</dbReference>
<comment type="subcellular location">
    <subcellularLocation>
        <location evidence="1">Cell envelope</location>
    </subcellularLocation>
</comment>
<evidence type="ECO:0000256" key="3">
    <source>
        <dbReference type="ARBA" id="ARBA00022448"/>
    </source>
</evidence>
<sequence length="465" mass="49965">MKKSGISRRRFIEYTGAAGMGIGLSSVLPQISLAKTGIKVASGAANPLGLASNTQAEGVFFSGGFGHAYIEYAAEIFGEVHPGSSMSVEGIQRVGERLRPRIIAGNPPDVIDNSGAGNLDTGALVGEGELMDLGPLMSATALDTPGKTFGETLFPGSQNSGLFDGVQRYVNIAFTVFGVWHSKSLFDEKGWNYPTTWDGMLSLCDTIKTSGIAPWTYQGKYPQYMLFGLLEPIVSKIGGPQIWKDVDNLVPSAWEHPAMLQALNMMKALHDNGYIMEGTPGLTHTESQAEWLQNKAAFIPCGTWLENEMRSITPGGFNMVIKPVPSDDASRLSWIDASSGEPFMVFSNGKNPVAGMEFLRCLLSKESAKWFAQNVGSIMPVVGGAEGVDLSSAMTSALAAVDNAGPNILDRPSFPGWYSDIYSEVKDSMGALLTGRASAEEFIERVQGASDDVREDEDIVKFKRT</sequence>
<dbReference type="InterPro" id="IPR006311">
    <property type="entry name" value="TAT_signal"/>
</dbReference>
<dbReference type="NCBIfam" id="TIGR01409">
    <property type="entry name" value="TAT_signal_seq"/>
    <property type="match status" value="1"/>
</dbReference>
<comment type="caution">
    <text evidence="5">The sequence shown here is derived from an EMBL/GenBank/DDBJ whole genome shotgun (WGS) entry which is preliminary data.</text>
</comment>
<evidence type="ECO:0000256" key="2">
    <source>
        <dbReference type="ARBA" id="ARBA00008520"/>
    </source>
</evidence>
<dbReference type="AlphaFoldDB" id="A0A2D6YL65"/>
<dbReference type="InterPro" id="IPR006059">
    <property type="entry name" value="SBP"/>
</dbReference>